<dbReference type="SMART" id="SM00646">
    <property type="entry name" value="Ami_3"/>
    <property type="match status" value="1"/>
</dbReference>
<feature type="region of interest" description="Disordered" evidence="2">
    <location>
        <begin position="1"/>
        <end position="76"/>
    </location>
</feature>
<dbReference type="GO" id="GO:0009253">
    <property type="term" value="P:peptidoglycan catabolic process"/>
    <property type="evidence" value="ECO:0007669"/>
    <property type="project" value="InterPro"/>
</dbReference>
<protein>
    <submittedName>
        <fullName evidence="4">N-acetylmuramoyl-L-alanine amidase</fullName>
    </submittedName>
</protein>
<dbReference type="GO" id="GO:0030288">
    <property type="term" value="C:outer membrane-bounded periplasmic space"/>
    <property type="evidence" value="ECO:0007669"/>
    <property type="project" value="TreeGrafter"/>
</dbReference>
<dbReference type="InterPro" id="IPR050695">
    <property type="entry name" value="N-acetylmuramoyl_amidase_3"/>
</dbReference>
<sequence>MSSAPTSSATPSATPTSSSSTPPPPPPTTTSEETTEEPPPETTESSEETSEAPPETTTQAPPTTPAPPKTTPKPATGAVAGKVVAIDPGHNGGNSSAPDIINQEIDGGNGFTNVCNTVGTESTDGYPEHAFTWAVAKYLKADLEAQGIKVVMTRNSDDGVGPCTPDRAKTENDSGAAAVISIHGDGADSGDRGFHVITNGDPTEISAPEADASQALAVSIRDAMVNEGFPTSNWLGENGLWTRDDLTGLNFSSRPKILIECGNMKNATDANLMSTADGQRQYAAGLAAGTIAFLKSQG</sequence>
<proteinExistence type="predicted"/>
<gene>
    <name evidence="4" type="ORF">GIS00_26135</name>
</gene>
<dbReference type="EMBL" id="WLYK01000019">
    <property type="protein sequence ID" value="MTD17416.1"/>
    <property type="molecule type" value="Genomic_DNA"/>
</dbReference>
<evidence type="ECO:0000256" key="1">
    <source>
        <dbReference type="ARBA" id="ARBA00022801"/>
    </source>
</evidence>
<dbReference type="PANTHER" id="PTHR30404:SF0">
    <property type="entry name" value="N-ACETYLMURAMOYL-L-ALANINE AMIDASE AMIC"/>
    <property type="match status" value="1"/>
</dbReference>
<dbReference type="Gene3D" id="3.40.630.40">
    <property type="entry name" value="Zn-dependent exopeptidases"/>
    <property type="match status" value="1"/>
</dbReference>
<dbReference type="PANTHER" id="PTHR30404">
    <property type="entry name" value="N-ACETYLMURAMOYL-L-ALANINE AMIDASE"/>
    <property type="match status" value="1"/>
</dbReference>
<feature type="domain" description="MurNAc-LAA" evidence="3">
    <location>
        <begin position="168"/>
        <end position="291"/>
    </location>
</feature>
<dbReference type="AlphaFoldDB" id="A0A7K1FTD3"/>
<keyword evidence="5" id="KW-1185">Reference proteome</keyword>
<feature type="compositionally biased region" description="Pro residues" evidence="2">
    <location>
        <begin position="62"/>
        <end position="71"/>
    </location>
</feature>
<dbReference type="CDD" id="cd02696">
    <property type="entry name" value="MurNAc-LAA"/>
    <property type="match status" value="1"/>
</dbReference>
<dbReference type="InterPro" id="IPR002508">
    <property type="entry name" value="MurNAc-LAA_cat"/>
</dbReference>
<evidence type="ECO:0000259" key="3">
    <source>
        <dbReference type="SMART" id="SM00646"/>
    </source>
</evidence>
<evidence type="ECO:0000313" key="5">
    <source>
        <dbReference type="Proteomes" id="UP000460221"/>
    </source>
</evidence>
<feature type="compositionally biased region" description="Low complexity" evidence="2">
    <location>
        <begin position="1"/>
        <end position="20"/>
    </location>
</feature>
<dbReference type="Pfam" id="PF01520">
    <property type="entry name" value="Amidase_3"/>
    <property type="match status" value="1"/>
</dbReference>
<comment type="caution">
    <text evidence="4">The sequence shown here is derived from an EMBL/GenBank/DDBJ whole genome shotgun (WGS) entry which is preliminary data.</text>
</comment>
<dbReference type="Proteomes" id="UP000460221">
    <property type="component" value="Unassembled WGS sequence"/>
</dbReference>
<organism evidence="4 5">
    <name type="scientific">Nakamurella alba</name>
    <dbReference type="NCBI Taxonomy" id="2665158"/>
    <lineage>
        <taxon>Bacteria</taxon>
        <taxon>Bacillati</taxon>
        <taxon>Actinomycetota</taxon>
        <taxon>Actinomycetes</taxon>
        <taxon>Nakamurellales</taxon>
        <taxon>Nakamurellaceae</taxon>
        <taxon>Nakamurella</taxon>
    </lineage>
</organism>
<keyword evidence="1" id="KW-0378">Hydrolase</keyword>
<evidence type="ECO:0000256" key="2">
    <source>
        <dbReference type="SAM" id="MobiDB-lite"/>
    </source>
</evidence>
<name>A0A7K1FTD3_9ACTN</name>
<dbReference type="SUPFAM" id="SSF53187">
    <property type="entry name" value="Zn-dependent exopeptidases"/>
    <property type="match status" value="1"/>
</dbReference>
<feature type="compositionally biased region" description="Acidic residues" evidence="2">
    <location>
        <begin position="33"/>
        <end position="50"/>
    </location>
</feature>
<evidence type="ECO:0000313" key="4">
    <source>
        <dbReference type="EMBL" id="MTD17416.1"/>
    </source>
</evidence>
<accession>A0A7K1FTD3</accession>
<feature type="compositionally biased region" description="Low complexity" evidence="2">
    <location>
        <begin position="51"/>
        <end position="61"/>
    </location>
</feature>
<reference evidence="4 5" key="1">
    <citation type="submission" date="2019-11" db="EMBL/GenBank/DDBJ databases">
        <authorList>
            <person name="Jiang L.-Q."/>
        </authorList>
    </citation>
    <scope>NUCLEOTIDE SEQUENCE [LARGE SCALE GENOMIC DNA]</scope>
    <source>
        <strain evidence="4 5">YIM 132087</strain>
    </source>
</reference>
<dbReference type="GO" id="GO:0008745">
    <property type="term" value="F:N-acetylmuramoyl-L-alanine amidase activity"/>
    <property type="evidence" value="ECO:0007669"/>
    <property type="project" value="InterPro"/>
</dbReference>